<sequence length="1417" mass="153634">MEVTTVPIYFGPSPYHPSKRAQLLEFVKARVPRIQSLDAIYIHHVQLASHQAYQDFSQAEPVCDDRLILERLLSYGDDFAFPTTRQAISRGLLKIHDQTRNNTVLSVFPRPGSISPWSSKATEIAKVCNLAHFVSRIERGIAFDLTVPEGQEALTPQEVASIQDLLHDRMTQSISVDRPTYQQLFQKAEPGPLKSVQLVGSDGATPDRQLALDKLVNANRELGLALAKDEIDYLVDAFVTGGPNQEAPLRRNPTDVELFMFAQVNSEHCRHKIFNADWTIDGQRMPNTLFGMIRNTHKLHPEHTISAYSDNAAVLEGYSATRFAPAPRKLAGAQAEEEDELLVYDGTFEPMPLLAKVETHNHPTAVSPYPGAATGSGGEIRDEGAVGRGSKPKAGLVGFMTSNLLLDGEGARQPWEEDYGKPAHVSSAFDIMMDAPLGSAAFNNEFGRPGLGGFWRTFCERVQTEDGGQEVRGYHKPIMLAGGLGNVRPQHALKNKISPGAAIIVLGGPGMLIGLGGGAASSMASGSSSRADLDFASVQRENPEMQRRCQQVIDACVALPENPIQSIHDVGAGGLSNALPELVHDAGLGARFEIRDVLVDDPSMSPMEIWCNESQERYVLAVSADDLPRFEAIAKRERCPYSVVGSAVPEQELVVTDRLLGGKPIELPMSTLFGKPPKIARSADSSNPPRTRFDTSLRTYLAAADRFSTGSRSEVVAEALDRVLHLPTVASKSFLITIGDRSITGLVARDQMVGPYQVPVADVAVTRTSFGFDESLTGEAMASGERTPLALLSAAASARMAVAEALTNLAAASIEKMERIKLSANWMCAAGHSDEGARLYEAVEAIGMDLCPKLGLAIPVGKDSMSMKMAWEDGQGVQKSVTAPLSLTVTAFAPVDDVSLTWTPQLRTDVEDDTVLLLVDLSGGKRRMGGSCLAQVFRQIGDEAPDVEDAKALRAFFEACTTLKKLRVQKRQDKGLVLAYHDRSDGGLITTVLEMAFAGHVGFDLDLESIDAGGKDPISALFNEELGAVLQVRSGDVKAVKAVFASCGVDEAQLHAVGKVNRRGDQTILIRSGQETLLKSTRAKLQRDWSETSFRMQSLRDNPDCAKSELELITDDLEGATKLSYDLTYKPGEPLLADDVLAAAAQARPKVAILREQGVNGQIEMAWAFHRAGFLAVDVHMSDLVSGKVSLKSFSGLAACGGFSFGDVLGAGSGWAKSILFNDKVRAEFEDFFKARKDTFALGVCNGCQLLSQLGREGIIPGAEDWPLFKANESGRFEGRVSMVEICGGGEEEQENIFLKGMKGSRFPAIIAHGEGRAEFKNDESLRRCLEGGKVVMRYVDQRYPINPNGSPMGVTALSANSGRVLSMMPHPERGVASSSMSWMEPELARTSKGRGPWFRMFENARNFVLLQQNDSV</sequence>
<proteinExistence type="predicted"/>
<evidence type="ECO:0000313" key="2">
    <source>
        <dbReference type="Proteomes" id="UP000245626"/>
    </source>
</evidence>
<accession>A0ACD0NRG8</accession>
<organism evidence="1 2">
    <name type="scientific">Violaceomyces palustris</name>
    <dbReference type="NCBI Taxonomy" id="1673888"/>
    <lineage>
        <taxon>Eukaryota</taxon>
        <taxon>Fungi</taxon>
        <taxon>Dikarya</taxon>
        <taxon>Basidiomycota</taxon>
        <taxon>Ustilaginomycotina</taxon>
        <taxon>Ustilaginomycetes</taxon>
        <taxon>Violaceomycetales</taxon>
        <taxon>Violaceomycetaceae</taxon>
        <taxon>Violaceomyces</taxon>
    </lineage>
</organism>
<dbReference type="EMBL" id="KZ820222">
    <property type="protein sequence ID" value="PWN48339.1"/>
    <property type="molecule type" value="Genomic_DNA"/>
</dbReference>
<gene>
    <name evidence="1" type="ORF">IE53DRAFT_389464</name>
</gene>
<evidence type="ECO:0000313" key="1">
    <source>
        <dbReference type="EMBL" id="PWN48339.1"/>
    </source>
</evidence>
<reference evidence="1 2" key="1">
    <citation type="journal article" date="2018" name="Mol. Biol. Evol.">
        <title>Broad Genomic Sampling Reveals a Smut Pathogenic Ancestry of the Fungal Clade Ustilaginomycotina.</title>
        <authorList>
            <person name="Kijpornyongpan T."/>
            <person name="Mondo S.J."/>
            <person name="Barry K."/>
            <person name="Sandor L."/>
            <person name="Lee J."/>
            <person name="Lipzen A."/>
            <person name="Pangilinan J."/>
            <person name="LaButti K."/>
            <person name="Hainaut M."/>
            <person name="Henrissat B."/>
            <person name="Grigoriev I.V."/>
            <person name="Spatafora J.W."/>
            <person name="Aime M.C."/>
        </authorList>
    </citation>
    <scope>NUCLEOTIDE SEQUENCE [LARGE SCALE GENOMIC DNA]</scope>
    <source>
        <strain evidence="1 2">SA 807</strain>
    </source>
</reference>
<name>A0ACD0NRG8_9BASI</name>
<keyword evidence="2" id="KW-1185">Reference proteome</keyword>
<protein>
    <submittedName>
        <fullName evidence="1">ADE6-phosphoribosylformyl glycinamidine synthetase</fullName>
    </submittedName>
</protein>
<dbReference type="Proteomes" id="UP000245626">
    <property type="component" value="Unassembled WGS sequence"/>
</dbReference>